<dbReference type="CDD" id="cd02440">
    <property type="entry name" value="AdoMet_MTases"/>
    <property type="match status" value="1"/>
</dbReference>
<dbReference type="InterPro" id="IPR029063">
    <property type="entry name" value="SAM-dependent_MTases_sf"/>
</dbReference>
<sequence>MNQPALYHRADCAQRYSVEQILKKYSKLLQWRSDGMDTLIDIGTGSGDVLKDFIYPLMPRKFDRLMGSDISTKMCNYAHEIFKSEPRCEFTVLDIATEEELPIDLKGQFDHITSFYCLSWVQNQRQVLKNVYNLLRPESGDCLLAFPACSTVFHVHLLLSKSLKWSSYMADVERFISPFNHTVNPHKKFATMLRKAGFTDVKVELLQETYDYKTAEVFKDNMEAINPFVERIPPHQYSEFLQDFYNTHLDLNLRHNIQPISITTDLIVAYARKIPRTSKNVK</sequence>
<dbReference type="PANTHER" id="PTHR43861:SF1">
    <property type="entry name" value="TRANS-ACONITATE 2-METHYLTRANSFERASE"/>
    <property type="match status" value="1"/>
</dbReference>
<dbReference type="STRING" id="37001.A0A1A9WKH5"/>
<dbReference type="SUPFAM" id="SSF53335">
    <property type="entry name" value="S-adenosyl-L-methionine-dependent methyltransferases"/>
    <property type="match status" value="1"/>
</dbReference>
<protein>
    <submittedName>
        <fullName evidence="2">Methyltransf_25 domain-containing protein</fullName>
    </submittedName>
</protein>
<dbReference type="VEuPathDB" id="VectorBase:GBRI022984"/>
<reference evidence="3" key="1">
    <citation type="submission" date="2014-03" db="EMBL/GenBank/DDBJ databases">
        <authorList>
            <person name="Aksoy S."/>
            <person name="Warren W."/>
            <person name="Wilson R.K."/>
        </authorList>
    </citation>
    <scope>NUCLEOTIDE SEQUENCE [LARGE SCALE GENOMIC DNA]</scope>
    <source>
        <strain evidence="3">IAEA</strain>
    </source>
</reference>
<dbReference type="Gene3D" id="3.40.50.150">
    <property type="entry name" value="Vaccinia Virus protein VP39"/>
    <property type="match status" value="1"/>
</dbReference>
<dbReference type="Proteomes" id="UP000091820">
    <property type="component" value="Unassembled WGS sequence"/>
</dbReference>
<dbReference type="InterPro" id="IPR013217">
    <property type="entry name" value="Methyltransf_12"/>
</dbReference>
<dbReference type="AlphaFoldDB" id="A0A1A9WKH5"/>
<evidence type="ECO:0000313" key="2">
    <source>
        <dbReference type="EnsemblMetazoa" id="GBRI022984-PA"/>
    </source>
</evidence>
<evidence type="ECO:0000259" key="1">
    <source>
        <dbReference type="Pfam" id="PF08242"/>
    </source>
</evidence>
<dbReference type="PANTHER" id="PTHR43861">
    <property type="entry name" value="TRANS-ACONITATE 2-METHYLTRANSFERASE-RELATED"/>
    <property type="match status" value="1"/>
</dbReference>
<keyword evidence="3" id="KW-1185">Reference proteome</keyword>
<accession>A0A1A9WKH5</accession>
<dbReference type="EnsemblMetazoa" id="GBRI022984-RA">
    <property type="protein sequence ID" value="GBRI022984-PA"/>
    <property type="gene ID" value="GBRI022984"/>
</dbReference>
<reference evidence="2" key="2">
    <citation type="submission" date="2020-05" db="UniProtKB">
        <authorList>
            <consortium name="EnsemblMetazoa"/>
        </authorList>
    </citation>
    <scope>IDENTIFICATION</scope>
    <source>
        <strain evidence="2">IAEA</strain>
    </source>
</reference>
<proteinExistence type="predicted"/>
<name>A0A1A9WKH5_9MUSC</name>
<dbReference type="Pfam" id="PF08242">
    <property type="entry name" value="Methyltransf_12"/>
    <property type="match status" value="1"/>
</dbReference>
<feature type="domain" description="Methyltransferase type 12" evidence="1">
    <location>
        <begin position="40"/>
        <end position="138"/>
    </location>
</feature>
<organism evidence="2 3">
    <name type="scientific">Glossina brevipalpis</name>
    <dbReference type="NCBI Taxonomy" id="37001"/>
    <lineage>
        <taxon>Eukaryota</taxon>
        <taxon>Metazoa</taxon>
        <taxon>Ecdysozoa</taxon>
        <taxon>Arthropoda</taxon>
        <taxon>Hexapoda</taxon>
        <taxon>Insecta</taxon>
        <taxon>Pterygota</taxon>
        <taxon>Neoptera</taxon>
        <taxon>Endopterygota</taxon>
        <taxon>Diptera</taxon>
        <taxon>Brachycera</taxon>
        <taxon>Muscomorpha</taxon>
        <taxon>Hippoboscoidea</taxon>
        <taxon>Glossinidae</taxon>
        <taxon>Glossina</taxon>
    </lineage>
</organism>
<evidence type="ECO:0000313" key="3">
    <source>
        <dbReference type="Proteomes" id="UP000091820"/>
    </source>
</evidence>